<organism evidence="1 2">
    <name type="scientific">Cichorium intybus</name>
    <name type="common">Chicory</name>
    <dbReference type="NCBI Taxonomy" id="13427"/>
    <lineage>
        <taxon>Eukaryota</taxon>
        <taxon>Viridiplantae</taxon>
        <taxon>Streptophyta</taxon>
        <taxon>Embryophyta</taxon>
        <taxon>Tracheophyta</taxon>
        <taxon>Spermatophyta</taxon>
        <taxon>Magnoliopsida</taxon>
        <taxon>eudicotyledons</taxon>
        <taxon>Gunneridae</taxon>
        <taxon>Pentapetalae</taxon>
        <taxon>asterids</taxon>
        <taxon>campanulids</taxon>
        <taxon>Asterales</taxon>
        <taxon>Asteraceae</taxon>
        <taxon>Cichorioideae</taxon>
        <taxon>Cichorieae</taxon>
        <taxon>Cichoriinae</taxon>
        <taxon>Cichorium</taxon>
    </lineage>
</organism>
<name>A0ACB9BHL0_CICIN</name>
<accession>A0ACB9BHL0</accession>
<sequence>MTRRKRSFYMMNEVRLKTEIKRKTMRKNKKRPKRGSRAGAGAGKVAITSGVSAFASTDPTMGFHVSFLTRSLDGRLLRQLILPSLRFSPSTDKFIFLYRKKRRSTTLSLFLKTLPCPLSLQQTFPFFLSL</sequence>
<protein>
    <submittedName>
        <fullName evidence="1">Uncharacterized protein</fullName>
    </submittedName>
</protein>
<comment type="caution">
    <text evidence="1">The sequence shown here is derived from an EMBL/GenBank/DDBJ whole genome shotgun (WGS) entry which is preliminary data.</text>
</comment>
<gene>
    <name evidence="1" type="ORF">L2E82_32853</name>
</gene>
<reference evidence="2" key="1">
    <citation type="journal article" date="2022" name="Mol. Ecol. Resour.">
        <title>The genomes of chicory, endive, great burdock and yacon provide insights into Asteraceae palaeo-polyploidization history and plant inulin production.</title>
        <authorList>
            <person name="Fan W."/>
            <person name="Wang S."/>
            <person name="Wang H."/>
            <person name="Wang A."/>
            <person name="Jiang F."/>
            <person name="Liu H."/>
            <person name="Zhao H."/>
            <person name="Xu D."/>
            <person name="Zhang Y."/>
        </authorList>
    </citation>
    <scope>NUCLEOTIDE SEQUENCE [LARGE SCALE GENOMIC DNA]</scope>
    <source>
        <strain evidence="2">cv. Punajuju</strain>
    </source>
</reference>
<dbReference type="Proteomes" id="UP001055811">
    <property type="component" value="Linkage Group LG06"/>
</dbReference>
<reference evidence="1 2" key="2">
    <citation type="journal article" date="2022" name="Mol. Ecol. Resour.">
        <title>The genomes of chicory, endive, great burdock and yacon provide insights into Asteraceae paleo-polyploidization history and plant inulin production.</title>
        <authorList>
            <person name="Fan W."/>
            <person name="Wang S."/>
            <person name="Wang H."/>
            <person name="Wang A."/>
            <person name="Jiang F."/>
            <person name="Liu H."/>
            <person name="Zhao H."/>
            <person name="Xu D."/>
            <person name="Zhang Y."/>
        </authorList>
    </citation>
    <scope>NUCLEOTIDE SEQUENCE [LARGE SCALE GENOMIC DNA]</scope>
    <source>
        <strain evidence="2">cv. Punajuju</strain>
        <tissue evidence="1">Leaves</tissue>
    </source>
</reference>
<evidence type="ECO:0000313" key="1">
    <source>
        <dbReference type="EMBL" id="KAI3721834.1"/>
    </source>
</evidence>
<keyword evidence="2" id="KW-1185">Reference proteome</keyword>
<dbReference type="EMBL" id="CM042014">
    <property type="protein sequence ID" value="KAI3721834.1"/>
    <property type="molecule type" value="Genomic_DNA"/>
</dbReference>
<proteinExistence type="predicted"/>
<evidence type="ECO:0000313" key="2">
    <source>
        <dbReference type="Proteomes" id="UP001055811"/>
    </source>
</evidence>